<dbReference type="Proteomes" id="UP001361239">
    <property type="component" value="Unassembled WGS sequence"/>
</dbReference>
<proteinExistence type="predicted"/>
<organism evidence="2 3">
    <name type="scientific">Novosphingobium anseongense</name>
    <dbReference type="NCBI Taxonomy" id="3133436"/>
    <lineage>
        <taxon>Bacteria</taxon>
        <taxon>Pseudomonadati</taxon>
        <taxon>Pseudomonadota</taxon>
        <taxon>Alphaproteobacteria</taxon>
        <taxon>Sphingomonadales</taxon>
        <taxon>Sphingomonadaceae</taxon>
        <taxon>Novosphingobium</taxon>
    </lineage>
</organism>
<comment type="caution">
    <text evidence="2">The sequence shown here is derived from an EMBL/GenBank/DDBJ whole genome shotgun (WGS) entry which is preliminary data.</text>
</comment>
<dbReference type="EMBL" id="JBBHJZ010000004">
    <property type="protein sequence ID" value="MEJ5978889.1"/>
    <property type="molecule type" value="Genomic_DNA"/>
</dbReference>
<dbReference type="RefSeq" id="WP_339588824.1">
    <property type="nucleotide sequence ID" value="NZ_JBBHJZ010000004.1"/>
</dbReference>
<accession>A0ABU8S1R5</accession>
<evidence type="ECO:0000313" key="2">
    <source>
        <dbReference type="EMBL" id="MEJ5978889.1"/>
    </source>
</evidence>
<keyword evidence="3" id="KW-1185">Reference proteome</keyword>
<name>A0ABU8S1R5_9SPHN</name>
<gene>
    <name evidence="2" type="ORF">WG901_19705</name>
</gene>
<protein>
    <submittedName>
        <fullName evidence="2">Uncharacterized protein</fullName>
    </submittedName>
</protein>
<feature type="region of interest" description="Disordered" evidence="1">
    <location>
        <begin position="26"/>
        <end position="49"/>
    </location>
</feature>
<evidence type="ECO:0000313" key="3">
    <source>
        <dbReference type="Proteomes" id="UP001361239"/>
    </source>
</evidence>
<sequence length="49" mass="5599">MKLMRWAMAGATVYVIYRYSIGRKGPGAKVFTSQDDVPQTAEPPLRKRR</sequence>
<evidence type="ECO:0000256" key="1">
    <source>
        <dbReference type="SAM" id="MobiDB-lite"/>
    </source>
</evidence>
<reference evidence="2 3" key="1">
    <citation type="submission" date="2024-03" db="EMBL/GenBank/DDBJ databases">
        <authorList>
            <person name="Jo J.-H."/>
        </authorList>
    </citation>
    <scope>NUCLEOTIDE SEQUENCE [LARGE SCALE GENOMIC DNA]</scope>
    <source>
        <strain evidence="2 3">PS1R-30</strain>
    </source>
</reference>